<dbReference type="Pfam" id="PF06541">
    <property type="entry name" value="ABC_trans_CmpB"/>
    <property type="match status" value="1"/>
</dbReference>
<dbReference type="Proteomes" id="UP000886749">
    <property type="component" value="Unassembled WGS sequence"/>
</dbReference>
<reference evidence="2" key="2">
    <citation type="journal article" date="2021" name="PeerJ">
        <title>Extensive microbial diversity within the chicken gut microbiome revealed by metagenomics and culture.</title>
        <authorList>
            <person name="Gilroy R."/>
            <person name="Ravi A."/>
            <person name="Getino M."/>
            <person name="Pursley I."/>
            <person name="Horton D.L."/>
            <person name="Alikhan N.F."/>
            <person name="Baker D."/>
            <person name="Gharbi K."/>
            <person name="Hall N."/>
            <person name="Watson M."/>
            <person name="Adriaenssens E.M."/>
            <person name="Foster-Nyarko E."/>
            <person name="Jarju S."/>
            <person name="Secka A."/>
            <person name="Antonio M."/>
            <person name="Oren A."/>
            <person name="Chaudhuri R.R."/>
            <person name="La Ragione R."/>
            <person name="Hildebrand F."/>
            <person name="Pallen M.J."/>
        </authorList>
    </citation>
    <scope>NUCLEOTIDE SEQUENCE</scope>
    <source>
        <strain evidence="2">CHK184-25365</strain>
    </source>
</reference>
<comment type="caution">
    <text evidence="2">The sequence shown here is derived from an EMBL/GenBank/DDBJ whole genome shotgun (WGS) entry which is preliminary data.</text>
</comment>
<gene>
    <name evidence="2" type="ORF">IAB36_05805</name>
</gene>
<keyword evidence="1" id="KW-0472">Membrane</keyword>
<dbReference type="AlphaFoldDB" id="A0A9D1AJF8"/>
<feature type="transmembrane region" description="Helical" evidence="1">
    <location>
        <begin position="60"/>
        <end position="84"/>
    </location>
</feature>
<evidence type="ECO:0000313" key="2">
    <source>
        <dbReference type="EMBL" id="HIR41322.1"/>
    </source>
</evidence>
<organism evidence="2 3">
    <name type="scientific">Candidatus Egerieicola pullicola</name>
    <dbReference type="NCBI Taxonomy" id="2840775"/>
    <lineage>
        <taxon>Bacteria</taxon>
        <taxon>Bacillati</taxon>
        <taxon>Bacillota</taxon>
        <taxon>Clostridia</taxon>
        <taxon>Eubacteriales</taxon>
        <taxon>Oscillospiraceae</taxon>
        <taxon>Oscillospiraceae incertae sedis</taxon>
        <taxon>Candidatus Egerieicola</taxon>
    </lineage>
</organism>
<evidence type="ECO:0008006" key="4">
    <source>
        <dbReference type="Google" id="ProtNLM"/>
    </source>
</evidence>
<dbReference type="InterPro" id="IPR010540">
    <property type="entry name" value="CmpB_TMEM229"/>
</dbReference>
<dbReference type="EMBL" id="DVGY01000129">
    <property type="protein sequence ID" value="HIR41322.1"/>
    <property type="molecule type" value="Genomic_DNA"/>
</dbReference>
<keyword evidence="1" id="KW-0812">Transmembrane</keyword>
<proteinExistence type="predicted"/>
<evidence type="ECO:0000256" key="1">
    <source>
        <dbReference type="SAM" id="Phobius"/>
    </source>
</evidence>
<name>A0A9D1AJF8_9FIRM</name>
<sequence>MQKLKEQLTVFATGAAGYPIIELIWRQSTHWSMTLAGGTCLLLLYNLYGKFTKLSLGLKCLLGSGVITAVEFVAGLIVNCWQNWNVWDYSCFKFHFMGQICLVYSVLWGFLCLPVSGLCKAMRKRLHSEPKKLLKGKKAWG</sequence>
<feature type="transmembrane region" description="Helical" evidence="1">
    <location>
        <begin position="31"/>
        <end position="48"/>
    </location>
</feature>
<keyword evidence="1" id="KW-1133">Transmembrane helix</keyword>
<feature type="transmembrane region" description="Helical" evidence="1">
    <location>
        <begin position="96"/>
        <end position="119"/>
    </location>
</feature>
<accession>A0A9D1AJF8</accession>
<protein>
    <recommendedName>
        <fullName evidence="4">ABC-transporter type IV</fullName>
    </recommendedName>
</protein>
<evidence type="ECO:0000313" key="3">
    <source>
        <dbReference type="Proteomes" id="UP000886749"/>
    </source>
</evidence>
<feature type="transmembrane region" description="Helical" evidence="1">
    <location>
        <begin position="7"/>
        <end position="25"/>
    </location>
</feature>
<reference evidence="2" key="1">
    <citation type="submission" date="2020-10" db="EMBL/GenBank/DDBJ databases">
        <authorList>
            <person name="Gilroy R."/>
        </authorList>
    </citation>
    <scope>NUCLEOTIDE SEQUENCE</scope>
    <source>
        <strain evidence="2">CHK184-25365</strain>
    </source>
</reference>